<evidence type="ECO:0000256" key="7">
    <source>
        <dbReference type="SAM" id="SignalP"/>
    </source>
</evidence>
<organism evidence="8">
    <name type="scientific">Amblyomma parvum</name>
    <name type="common">South American tick</name>
    <dbReference type="NCBI Taxonomy" id="251391"/>
    <lineage>
        <taxon>Eukaryota</taxon>
        <taxon>Metazoa</taxon>
        <taxon>Ecdysozoa</taxon>
        <taxon>Arthropoda</taxon>
        <taxon>Chelicerata</taxon>
        <taxon>Arachnida</taxon>
        <taxon>Acari</taxon>
        <taxon>Parasitiformes</taxon>
        <taxon>Ixodida</taxon>
        <taxon>Ixodoidea</taxon>
        <taxon>Ixodidae</taxon>
        <taxon>Amblyomminae</taxon>
        <taxon>Amblyomma</taxon>
    </lineage>
</organism>
<evidence type="ECO:0000313" key="8">
    <source>
        <dbReference type="EMBL" id="JAC27213.1"/>
    </source>
</evidence>
<proteinExistence type="evidence at transcript level"/>
<dbReference type="GO" id="GO:0005576">
    <property type="term" value="C:extracellular region"/>
    <property type="evidence" value="ECO:0007669"/>
    <property type="project" value="UniProtKB-SubCell"/>
</dbReference>
<evidence type="ECO:0000256" key="5">
    <source>
        <dbReference type="ARBA" id="ARBA00023180"/>
    </source>
</evidence>
<evidence type="ECO:0000256" key="1">
    <source>
        <dbReference type="ARBA" id="ARBA00004613"/>
    </source>
</evidence>
<dbReference type="AlphaFoldDB" id="A0A023G2F1"/>
<dbReference type="InterPro" id="IPR045797">
    <property type="entry name" value="EVA_Class_A"/>
</dbReference>
<dbReference type="Gene3D" id="2.30.130.100">
    <property type="match status" value="1"/>
</dbReference>
<comment type="function">
    <text evidence="6">Salivary chemokine-binding protein which binds to host chemokines.</text>
</comment>
<dbReference type="Pfam" id="PF19429">
    <property type="entry name" value="EVA_Class_A"/>
    <property type="match status" value="1"/>
</dbReference>
<feature type="chain" id="PRO_5001518030" description="Evasin" evidence="7">
    <location>
        <begin position="24"/>
        <end position="148"/>
    </location>
</feature>
<evidence type="ECO:0000256" key="2">
    <source>
        <dbReference type="ARBA" id="ARBA00022525"/>
    </source>
</evidence>
<keyword evidence="4 6" id="KW-1015">Disulfide bond</keyword>
<comment type="subcellular location">
    <subcellularLocation>
        <location evidence="1 6">Secreted</location>
    </subcellularLocation>
</comment>
<feature type="non-terminal residue" evidence="8">
    <location>
        <position position="1"/>
    </location>
</feature>
<keyword evidence="3 6" id="KW-0732">Signal</keyword>
<dbReference type="GO" id="GO:0019957">
    <property type="term" value="F:C-C chemokine binding"/>
    <property type="evidence" value="ECO:0007669"/>
    <property type="project" value="InterPro"/>
</dbReference>
<evidence type="ECO:0000256" key="4">
    <source>
        <dbReference type="ARBA" id="ARBA00023157"/>
    </source>
</evidence>
<keyword evidence="2 6" id="KW-0964">Secreted</keyword>
<accession>A0A023G2F1</accession>
<sequence>GCCGFAPLPLVLWLWRTTRLAMCLDAVNPRQRSPKKKSMVSSKLRARLLSWSGTGILTNGRNCRLEILKWRNTVLPANCTFSCPNSNRRVKNRKRCLLYVNDRFLQERQVNPPLTCQKGYCFHGTCLPLSRGHHVPCTVPRDIVDRRE</sequence>
<dbReference type="EMBL" id="GBBL01000107">
    <property type="protein sequence ID" value="JAC27213.1"/>
    <property type="molecule type" value="mRNA"/>
</dbReference>
<keyword evidence="5 6" id="KW-0325">Glycoprotein</keyword>
<evidence type="ECO:0000256" key="3">
    <source>
        <dbReference type="ARBA" id="ARBA00022729"/>
    </source>
</evidence>
<name>A0A023G2F1_AMBPA</name>
<protein>
    <recommendedName>
        <fullName evidence="6">Evasin</fullName>
    </recommendedName>
</protein>
<reference evidence="8" key="1">
    <citation type="submission" date="2014-03" db="EMBL/GenBank/DDBJ databases">
        <title>The sialotranscriptome of Amblyomma triste, Amblyomma parvum and Amblyomma cajennense ticks, uncovered by 454-based RNA-seq.</title>
        <authorList>
            <person name="Garcia G.R."/>
            <person name="Gardinassi L.G."/>
            <person name="Ribeiro J.M."/>
            <person name="Anatrielo E."/>
            <person name="Ferreira B.R."/>
            <person name="Moreira H.N."/>
            <person name="Mafra C."/>
            <person name="Olegario M.M."/>
            <person name="Szabo P.J."/>
            <person name="Miranda-Santos I.K."/>
            <person name="Maruyama S.R."/>
        </authorList>
    </citation>
    <scope>NUCLEOTIDE SEQUENCE</scope>
    <source>
        <strain evidence="8">Araguapaz</strain>
        <tissue evidence="8">Salivary glands</tissue>
    </source>
</reference>
<feature type="signal peptide" evidence="7">
    <location>
        <begin position="1"/>
        <end position="23"/>
    </location>
</feature>
<evidence type="ECO:0000256" key="6">
    <source>
        <dbReference type="RuleBase" id="RU369006"/>
    </source>
</evidence>